<evidence type="ECO:0000256" key="2">
    <source>
        <dbReference type="ARBA" id="ARBA00010867"/>
    </source>
</evidence>
<keyword evidence="4" id="KW-0809">Transit peptide</keyword>
<keyword evidence="5" id="KW-1133">Transmembrane helix</keyword>
<dbReference type="GeneID" id="106462003"/>
<keyword evidence="8" id="KW-0811">Translocation</keyword>
<dbReference type="Gene3D" id="3.10.450.320">
    <property type="entry name" value="Mitochondrial import inner membrane translocase subunit Tim21"/>
    <property type="match status" value="1"/>
</dbReference>
<comment type="subcellular location">
    <subcellularLocation>
        <location evidence="8">Mitochondrion inner membrane</location>
        <topology evidence="8">Single-pass membrane protein</topology>
    </subcellularLocation>
    <subcellularLocation>
        <location evidence="1">Mitochondrion membrane</location>
        <topology evidence="1">Single-pass membrane protein</topology>
    </subcellularLocation>
</comment>
<protein>
    <recommendedName>
        <fullName evidence="8">Mitochondrial import inner membrane translocase subunit Tim21</fullName>
    </recommendedName>
</protein>
<dbReference type="Proteomes" id="UP000694941">
    <property type="component" value="Unplaced"/>
</dbReference>
<evidence type="ECO:0000256" key="1">
    <source>
        <dbReference type="ARBA" id="ARBA00004304"/>
    </source>
</evidence>
<comment type="function">
    <text evidence="8">Essential component of the TIM23 complex, a complex that mediates the translocation of transit peptide-containing proteins across the mitochondrial inner membrane.</text>
</comment>
<keyword evidence="8" id="KW-0813">Transport</keyword>
<reference evidence="10" key="1">
    <citation type="submission" date="2025-08" db="UniProtKB">
        <authorList>
            <consortium name="RefSeq"/>
        </authorList>
    </citation>
    <scope>IDENTIFICATION</scope>
    <source>
        <tissue evidence="10">Muscle</tissue>
    </source>
</reference>
<evidence type="ECO:0000313" key="10">
    <source>
        <dbReference type="RefSeq" id="XP_013777324.1"/>
    </source>
</evidence>
<evidence type="ECO:0000256" key="4">
    <source>
        <dbReference type="ARBA" id="ARBA00022946"/>
    </source>
</evidence>
<keyword evidence="8" id="KW-0653">Protein transport</keyword>
<keyword evidence="7" id="KW-0472">Membrane</keyword>
<keyword evidence="6 8" id="KW-0496">Mitochondrion</keyword>
<evidence type="ECO:0000256" key="7">
    <source>
        <dbReference type="ARBA" id="ARBA00023136"/>
    </source>
</evidence>
<accession>A0ABM1B944</accession>
<dbReference type="Pfam" id="PF08294">
    <property type="entry name" value="TIM21"/>
    <property type="match status" value="1"/>
</dbReference>
<sequence length="121" mass="14303">MFYTIFRELFSGHSPNSVYSDALQLCRADPLIVQKLGEPIKGYGERTSRGRRRHVSHLEYEKDGVNYMRMKFYIEGSQRKGTVHLEVKENKQGKYDYRYLLVDMEGYPPDSVILQDNRLFM</sequence>
<comment type="subunit">
    <text evidence="8">Component of the TIM23 complex.</text>
</comment>
<organism evidence="9 10">
    <name type="scientific">Limulus polyphemus</name>
    <name type="common">Atlantic horseshoe crab</name>
    <dbReference type="NCBI Taxonomy" id="6850"/>
    <lineage>
        <taxon>Eukaryota</taxon>
        <taxon>Metazoa</taxon>
        <taxon>Ecdysozoa</taxon>
        <taxon>Arthropoda</taxon>
        <taxon>Chelicerata</taxon>
        <taxon>Merostomata</taxon>
        <taxon>Xiphosura</taxon>
        <taxon>Limulidae</taxon>
        <taxon>Limulus</taxon>
    </lineage>
</organism>
<dbReference type="PANTHER" id="PTHR13032:SF6">
    <property type="entry name" value="MITOCHONDRIAL IMPORT INNER MEMBRANE TRANSLOCASE SUBUNIT TIM21"/>
    <property type="match status" value="1"/>
</dbReference>
<evidence type="ECO:0000256" key="6">
    <source>
        <dbReference type="ARBA" id="ARBA00023128"/>
    </source>
</evidence>
<dbReference type="InterPro" id="IPR038552">
    <property type="entry name" value="Tim21_IMS_sf"/>
</dbReference>
<dbReference type="RefSeq" id="XP_013777324.1">
    <property type="nucleotide sequence ID" value="XM_013921870.2"/>
</dbReference>
<evidence type="ECO:0000313" key="9">
    <source>
        <dbReference type="Proteomes" id="UP000694941"/>
    </source>
</evidence>
<keyword evidence="8" id="KW-0999">Mitochondrion inner membrane</keyword>
<name>A0ABM1B944_LIMPO</name>
<evidence type="ECO:0000256" key="3">
    <source>
        <dbReference type="ARBA" id="ARBA00022692"/>
    </source>
</evidence>
<dbReference type="InterPro" id="IPR013261">
    <property type="entry name" value="Tim21"/>
</dbReference>
<comment type="similarity">
    <text evidence="2 8">Belongs to the TIM21 family.</text>
</comment>
<dbReference type="PANTHER" id="PTHR13032">
    <property type="entry name" value="MITOCHONDRIAL IMPORT INNER MEMBRANE TRANSLOCASE SUBUNIT TIM21"/>
    <property type="match status" value="1"/>
</dbReference>
<keyword evidence="9" id="KW-1185">Reference proteome</keyword>
<keyword evidence="3" id="KW-0812">Transmembrane</keyword>
<gene>
    <name evidence="10" type="primary">LOC106462003</name>
</gene>
<evidence type="ECO:0000256" key="5">
    <source>
        <dbReference type="ARBA" id="ARBA00022989"/>
    </source>
</evidence>
<proteinExistence type="inferred from homology"/>
<evidence type="ECO:0000256" key="8">
    <source>
        <dbReference type="RuleBase" id="RU367142"/>
    </source>
</evidence>